<keyword evidence="2" id="KW-1185">Reference proteome</keyword>
<reference evidence="1 2" key="1">
    <citation type="submission" date="2019-08" db="EMBL/GenBank/DDBJ databases">
        <authorList>
            <person name="Peeters C."/>
        </authorList>
    </citation>
    <scope>NUCLEOTIDE SEQUENCE [LARGE SCALE GENOMIC DNA]</scope>
    <source>
        <strain evidence="1 2">LMG 31118</strain>
    </source>
</reference>
<dbReference type="AlphaFoldDB" id="A0A5E5AMW2"/>
<evidence type="ECO:0000313" key="2">
    <source>
        <dbReference type="Proteomes" id="UP000414136"/>
    </source>
</evidence>
<dbReference type="Proteomes" id="UP000414136">
    <property type="component" value="Unassembled WGS sequence"/>
</dbReference>
<sequence length="41" mass="5081">MKFWITNAGTQFRLIPRIRLSRERICVHWIGVCFSLKWNFR</sequence>
<accession>A0A5E5AMW2</accession>
<gene>
    <name evidence="1" type="ORF">PCA31118_04687</name>
</gene>
<proteinExistence type="predicted"/>
<name>A0A5E5AMW2_9BURK</name>
<evidence type="ECO:0000313" key="1">
    <source>
        <dbReference type="EMBL" id="VVE74132.1"/>
    </source>
</evidence>
<protein>
    <submittedName>
        <fullName evidence="1">Uncharacterized protein</fullName>
    </submittedName>
</protein>
<dbReference type="EMBL" id="CABPSQ010000013">
    <property type="protein sequence ID" value="VVE74132.1"/>
    <property type="molecule type" value="Genomic_DNA"/>
</dbReference>
<organism evidence="1 2">
    <name type="scientific">Pandoraea captiosa</name>
    <dbReference type="NCBI Taxonomy" id="2508302"/>
    <lineage>
        <taxon>Bacteria</taxon>
        <taxon>Pseudomonadati</taxon>
        <taxon>Pseudomonadota</taxon>
        <taxon>Betaproteobacteria</taxon>
        <taxon>Burkholderiales</taxon>
        <taxon>Burkholderiaceae</taxon>
        <taxon>Pandoraea</taxon>
    </lineage>
</organism>